<comment type="caution">
    <text evidence="1">The sequence shown here is derived from an EMBL/GenBank/DDBJ whole genome shotgun (WGS) entry which is preliminary data.</text>
</comment>
<accession>A0A094QXH6</accession>
<dbReference type="EMBL" id="JNSL01000034">
    <property type="protein sequence ID" value="KGA19141.1"/>
    <property type="molecule type" value="Genomic_DNA"/>
</dbReference>
<organism evidence="1">
    <name type="scientific">freshwater metagenome</name>
    <dbReference type="NCBI Taxonomy" id="449393"/>
    <lineage>
        <taxon>unclassified sequences</taxon>
        <taxon>metagenomes</taxon>
        <taxon>ecological metagenomes</taxon>
    </lineage>
</organism>
<name>A0A094QXH6_9ZZZZ</name>
<gene>
    <name evidence="1" type="ORF">GM51_7115</name>
</gene>
<reference evidence="1" key="1">
    <citation type="submission" date="2014-06" db="EMBL/GenBank/DDBJ databases">
        <title>Key roles for freshwater Actinobacteria revealed by deep metagenomic sequencing.</title>
        <authorList>
            <person name="Ghai R."/>
            <person name="Mizuno C.M."/>
            <person name="Picazo A."/>
            <person name="Camacho A."/>
            <person name="Rodriguez-Valera F."/>
        </authorList>
    </citation>
    <scope>NUCLEOTIDE SEQUENCE</scope>
</reference>
<evidence type="ECO:0000313" key="1">
    <source>
        <dbReference type="EMBL" id="KGA19141.1"/>
    </source>
</evidence>
<sequence>MTKRTFAAILAAFLLVGVVPQASAATAKAGAACSKLKATSVVKDKKFTCIKSGKKLVWDKGIVVKPVLSAAEMARNARATAVQKAFDEIASIANTTTIKPTDIVSISSPEITPASKAAIEKRYSFVASFFDNELSAKSSVTLILGTNAEVEWVGNQLSALSGNSFDKWLDNFGAPSKGAPCGPFYSAGSNGFTKDGRILNNYNLFGKNCATQLPSDENFQTTVEHEWVHNVQKAISFNDSENKNALGRKMPCWFIEGQAVFYGSTLGYRDNYDGYLKVRKWNMKNGVYRNPQTRTDISQTLGKLGLNYDGFTCGVDGGYSIGSIAVEKMVLLKGHAGVIAFMKELKNQDDWQEAFEVVYGIDGDVWLTKVGKEIALEYADAGLSILPAEVATPTCPSPSNSDQSGITRNRANALVGMDEASAEQCAASLNWGFRVGQRDEEFYATTKDYRLDRVTVMIMSGLVARVDVG</sequence>
<proteinExistence type="predicted"/>
<protein>
    <submittedName>
        <fullName evidence="1">Uncharacterized protein</fullName>
    </submittedName>
</protein>
<dbReference type="AlphaFoldDB" id="A0A094QXH6"/>